<accession>A0A1S8PKJ1</accession>
<protein>
    <submittedName>
        <fullName evidence="5">Coat F domain-containing protein</fullName>
    </submittedName>
</protein>
<reference evidence="4" key="2">
    <citation type="submission" date="2020-06" db="EMBL/GenBank/DDBJ databases">
        <title>Genomic insights into acetone-butanol-ethanol (ABE) fermentation by sequencing solventogenic clostridia strains.</title>
        <authorList>
            <person name="Brown S."/>
        </authorList>
    </citation>
    <scope>NUCLEOTIDE SEQUENCE</scope>
    <source>
        <strain evidence="4">DJ123</strain>
    </source>
</reference>
<dbReference type="GO" id="GO:0030435">
    <property type="term" value="P:sporulation resulting in formation of a cellular spore"/>
    <property type="evidence" value="ECO:0007669"/>
    <property type="project" value="UniProtKB-KW"/>
</dbReference>
<evidence type="ECO:0000313" key="6">
    <source>
        <dbReference type="Proteomes" id="UP000190959"/>
    </source>
</evidence>
<evidence type="ECO:0000313" key="4">
    <source>
        <dbReference type="EMBL" id="NSB12622.1"/>
    </source>
</evidence>
<gene>
    <name evidence="4" type="ORF">BCD95_000881</name>
    <name evidence="5" type="ORF">CBEIBR21_01770</name>
</gene>
<dbReference type="InterPro" id="IPR012347">
    <property type="entry name" value="Ferritin-like"/>
</dbReference>
<dbReference type="Proteomes" id="UP000822184">
    <property type="component" value="Unassembled WGS sequence"/>
</dbReference>
<evidence type="ECO:0000256" key="3">
    <source>
        <dbReference type="ARBA" id="ARBA00024344"/>
    </source>
</evidence>
<keyword evidence="1" id="KW-0749">Sporulation</keyword>
<comment type="subcellular location">
    <subcellularLocation>
        <location evidence="2">Spore coat</location>
    </subcellularLocation>
</comment>
<organism evidence="5 6">
    <name type="scientific">Clostridium beijerinckii</name>
    <name type="common">Clostridium MP</name>
    <dbReference type="NCBI Taxonomy" id="1520"/>
    <lineage>
        <taxon>Bacteria</taxon>
        <taxon>Bacillati</taxon>
        <taxon>Bacillota</taxon>
        <taxon>Clostridia</taxon>
        <taxon>Eubacteriales</taxon>
        <taxon>Clostridiaceae</taxon>
        <taxon>Clostridium</taxon>
    </lineage>
</organism>
<evidence type="ECO:0000313" key="5">
    <source>
        <dbReference type="EMBL" id="OOP74921.1"/>
    </source>
</evidence>
<dbReference type="Pfam" id="PF07875">
    <property type="entry name" value="Coat_F"/>
    <property type="match status" value="1"/>
</dbReference>
<evidence type="ECO:0000256" key="1">
    <source>
        <dbReference type="ARBA" id="ARBA00022969"/>
    </source>
</evidence>
<dbReference type="PROSITE" id="PS00018">
    <property type="entry name" value="EF_HAND_1"/>
    <property type="match status" value="1"/>
</dbReference>
<evidence type="ECO:0000256" key="2">
    <source>
        <dbReference type="ARBA" id="ARBA00024325"/>
    </source>
</evidence>
<name>A0A1S8PKJ1_CLOBE</name>
<dbReference type="InterPro" id="IPR012851">
    <property type="entry name" value="Spore_coat_CotF-like"/>
</dbReference>
<dbReference type="AlphaFoldDB" id="A0A1S8PKJ1"/>
<proteinExistence type="inferred from homology"/>
<dbReference type="PANTHER" id="PTHR39183">
    <property type="entry name" value="SPORE COAT PROTEIN F-LIKE PROTEIN YHCQ"/>
    <property type="match status" value="1"/>
</dbReference>
<sequence length="91" mass="10054">MDQNKNNSLSEKDIALDLITSSKATITTLAKVLTETTNSELRDTLKGQLTACVNSHYRLSDIAVNKGWYNANQDPQQQLQKELSSIGSITQ</sequence>
<dbReference type="Proteomes" id="UP000190959">
    <property type="component" value="Unassembled WGS sequence"/>
</dbReference>
<dbReference type="EMBL" id="MWMH01000001">
    <property type="protein sequence ID" value="OOP74921.1"/>
    <property type="molecule type" value="Genomic_DNA"/>
</dbReference>
<reference evidence="5 6" key="1">
    <citation type="submission" date="2017-02" db="EMBL/GenBank/DDBJ databases">
        <title>Genome sequence of Clostridium beijerinckii Br21.</title>
        <authorList>
            <person name="Fonseca B.C."/>
            <person name="Guazzaroni M.E."/>
            <person name="Riano-Pachon D.M."/>
            <person name="Reginatto V."/>
        </authorList>
    </citation>
    <scope>NUCLEOTIDE SEQUENCE [LARGE SCALE GENOMIC DNA]</scope>
    <source>
        <strain evidence="5 6">Br21</strain>
    </source>
</reference>
<comment type="similarity">
    <text evidence="3">Belongs to the CotF family.</text>
</comment>
<comment type="caution">
    <text evidence="5">The sequence shown here is derived from an EMBL/GenBank/DDBJ whole genome shotgun (WGS) entry which is preliminary data.</text>
</comment>
<dbReference type="RefSeq" id="WP_077855258.1">
    <property type="nucleotide sequence ID" value="NZ_CP144906.1"/>
</dbReference>
<dbReference type="PANTHER" id="PTHR39183:SF1">
    <property type="entry name" value="SPORE COAT PROTEIN F-LIKE PROTEIN YHCQ"/>
    <property type="match status" value="1"/>
</dbReference>
<dbReference type="InterPro" id="IPR018247">
    <property type="entry name" value="EF_Hand_1_Ca_BS"/>
</dbReference>
<dbReference type="EMBL" id="JABTDW010000001">
    <property type="protein sequence ID" value="NSB12622.1"/>
    <property type="molecule type" value="Genomic_DNA"/>
</dbReference>
<dbReference type="Gene3D" id="1.20.1260.10">
    <property type="match status" value="1"/>
</dbReference>